<dbReference type="AlphaFoldDB" id="A0AAV4P0H9"/>
<accession>A0AAV4P0H9</accession>
<comment type="caution">
    <text evidence="2">The sequence shown here is derived from an EMBL/GenBank/DDBJ whole genome shotgun (WGS) entry which is preliminary data.</text>
</comment>
<organism evidence="2 3">
    <name type="scientific">Caerostris extrusa</name>
    <name type="common">Bark spider</name>
    <name type="synonym">Caerostris bankana</name>
    <dbReference type="NCBI Taxonomy" id="172846"/>
    <lineage>
        <taxon>Eukaryota</taxon>
        <taxon>Metazoa</taxon>
        <taxon>Ecdysozoa</taxon>
        <taxon>Arthropoda</taxon>
        <taxon>Chelicerata</taxon>
        <taxon>Arachnida</taxon>
        <taxon>Araneae</taxon>
        <taxon>Araneomorphae</taxon>
        <taxon>Entelegynae</taxon>
        <taxon>Araneoidea</taxon>
        <taxon>Araneidae</taxon>
        <taxon>Caerostris</taxon>
    </lineage>
</organism>
<name>A0AAV4P0H9_CAEEX</name>
<feature type="chain" id="PRO_5043405516" evidence="1">
    <location>
        <begin position="20"/>
        <end position="101"/>
    </location>
</feature>
<evidence type="ECO:0000313" key="3">
    <source>
        <dbReference type="Proteomes" id="UP001054945"/>
    </source>
</evidence>
<feature type="signal peptide" evidence="1">
    <location>
        <begin position="1"/>
        <end position="19"/>
    </location>
</feature>
<gene>
    <name evidence="2" type="ORF">CEXT_755471</name>
</gene>
<keyword evidence="1" id="KW-0732">Signal</keyword>
<evidence type="ECO:0000313" key="2">
    <source>
        <dbReference type="EMBL" id="GIX90685.1"/>
    </source>
</evidence>
<reference evidence="2 3" key="1">
    <citation type="submission" date="2021-06" db="EMBL/GenBank/DDBJ databases">
        <title>Caerostris extrusa draft genome.</title>
        <authorList>
            <person name="Kono N."/>
            <person name="Arakawa K."/>
        </authorList>
    </citation>
    <scope>NUCLEOTIDE SEQUENCE [LARGE SCALE GENOMIC DNA]</scope>
</reference>
<dbReference type="EMBL" id="BPLR01021522">
    <property type="protein sequence ID" value="GIX90685.1"/>
    <property type="molecule type" value="Genomic_DNA"/>
</dbReference>
<proteinExistence type="predicted"/>
<keyword evidence="3" id="KW-1185">Reference proteome</keyword>
<protein>
    <submittedName>
        <fullName evidence="2">Uncharacterized protein</fullName>
    </submittedName>
</protein>
<sequence length="101" mass="11380">MGMQYLVLINFGIINLILSTPQALLGDIVNLGCKQTLLIIDVEVFCKAWIRLQFTGLRNKGESHAADGDYDLRVDNLEQFLLRVFTSYMSTKPNTAQKDLS</sequence>
<evidence type="ECO:0000256" key="1">
    <source>
        <dbReference type="SAM" id="SignalP"/>
    </source>
</evidence>
<dbReference type="Proteomes" id="UP001054945">
    <property type="component" value="Unassembled WGS sequence"/>
</dbReference>